<dbReference type="GO" id="GO:0006565">
    <property type="term" value="P:L-serine catabolic process"/>
    <property type="evidence" value="ECO:0007669"/>
    <property type="project" value="TreeGrafter"/>
</dbReference>
<dbReference type="PROSITE" id="PS00165">
    <property type="entry name" value="DEHYDRATASE_SER_THR"/>
    <property type="match status" value="1"/>
</dbReference>
<dbReference type="GO" id="GO:0006567">
    <property type="term" value="P:L-threonine catabolic process"/>
    <property type="evidence" value="ECO:0007669"/>
    <property type="project" value="TreeGrafter"/>
</dbReference>
<dbReference type="NCBIfam" id="NF006390">
    <property type="entry name" value="PRK08639.1"/>
    <property type="match status" value="1"/>
</dbReference>
<evidence type="ECO:0000256" key="7">
    <source>
        <dbReference type="ARBA" id="ARBA00022624"/>
    </source>
</evidence>
<evidence type="ECO:0000256" key="11">
    <source>
        <dbReference type="ARBA" id="ARBA00025527"/>
    </source>
</evidence>
<keyword evidence="8 12" id="KW-0663">Pyridoxal phosphate</keyword>
<dbReference type="FunFam" id="3.40.50.1100:FF:000005">
    <property type="entry name" value="Threonine dehydratase catabolic"/>
    <property type="match status" value="1"/>
</dbReference>
<evidence type="ECO:0000313" key="14">
    <source>
        <dbReference type="EMBL" id="PKD16675.1"/>
    </source>
</evidence>
<comment type="function">
    <text evidence="11 12">Catalyzes the anaerobic formation of alpha-ketobutyrate and ammonia from threonine in a two-step reaction. The first step involved a dehydration of threonine and a production of enamine intermediates (aminocrotonate), which tautomerizes to its imine form (iminobutyrate). Both intermediates are unstable and short-lived. The second step is the nonenzymatic hydrolysis of the enamine/imine intermediates to form 2-ketobutyrate and free ammonia. In the low water environment of the cell, the second step is accelerated by RidA.</text>
</comment>
<reference evidence="14 15" key="1">
    <citation type="submission" date="2015-10" db="EMBL/GenBank/DDBJ databases">
        <title>Draft genome sequence of Salegentibacter salinarum KCTC 12975.</title>
        <authorList>
            <person name="Lin W."/>
            <person name="Zheng Q."/>
        </authorList>
    </citation>
    <scope>NUCLEOTIDE SEQUENCE [LARGE SCALE GENOMIC DNA]</scope>
    <source>
        <strain evidence="14 15">KCTC 12975</strain>
    </source>
</reference>
<comment type="cofactor">
    <cofactor evidence="2 12">
        <name>pyridoxal 5'-phosphate</name>
        <dbReference type="ChEBI" id="CHEBI:597326"/>
    </cofactor>
</comment>
<dbReference type="EMBL" id="LKTS01000045">
    <property type="protein sequence ID" value="PKD16675.1"/>
    <property type="molecule type" value="Genomic_DNA"/>
</dbReference>
<dbReference type="EC" id="4.3.1.19" evidence="12"/>
<dbReference type="RefSeq" id="WP_079712756.1">
    <property type="nucleotide sequence ID" value="NZ_FUZC01000005.1"/>
</dbReference>
<evidence type="ECO:0000256" key="3">
    <source>
        <dbReference type="ARBA" id="ARBA00004810"/>
    </source>
</evidence>
<dbReference type="InterPro" id="IPR000634">
    <property type="entry name" value="Ser/Thr_deHydtase_PyrdxlP-BS"/>
</dbReference>
<dbReference type="CDD" id="cd01562">
    <property type="entry name" value="Thr-dehyd"/>
    <property type="match status" value="1"/>
</dbReference>
<organism evidence="14 15">
    <name type="scientific">Salegentibacter salinarum</name>
    <dbReference type="NCBI Taxonomy" id="447422"/>
    <lineage>
        <taxon>Bacteria</taxon>
        <taxon>Pseudomonadati</taxon>
        <taxon>Bacteroidota</taxon>
        <taxon>Flavobacteriia</taxon>
        <taxon>Flavobacteriales</taxon>
        <taxon>Flavobacteriaceae</taxon>
        <taxon>Salegentibacter</taxon>
    </lineage>
</organism>
<dbReference type="PANTHER" id="PTHR48078:SF11">
    <property type="entry name" value="THREONINE DEHYDRATASE, MITOCHONDRIAL"/>
    <property type="match status" value="1"/>
</dbReference>
<keyword evidence="15" id="KW-1185">Reference proteome</keyword>
<dbReference type="GO" id="GO:0003941">
    <property type="term" value="F:L-serine ammonia-lyase activity"/>
    <property type="evidence" value="ECO:0007669"/>
    <property type="project" value="TreeGrafter"/>
</dbReference>
<dbReference type="GO" id="GO:0004794">
    <property type="term" value="F:threonine deaminase activity"/>
    <property type="evidence" value="ECO:0007669"/>
    <property type="project" value="UniProtKB-UniRule"/>
</dbReference>
<dbReference type="Proteomes" id="UP000232673">
    <property type="component" value="Unassembled WGS sequence"/>
</dbReference>
<evidence type="ECO:0000256" key="5">
    <source>
        <dbReference type="ARBA" id="ARBA00011881"/>
    </source>
</evidence>
<dbReference type="Gene3D" id="3.40.50.1100">
    <property type="match status" value="2"/>
</dbReference>
<feature type="domain" description="ACT-like" evidence="13">
    <location>
        <begin position="341"/>
        <end position="415"/>
    </location>
</feature>
<evidence type="ECO:0000256" key="8">
    <source>
        <dbReference type="ARBA" id="ARBA00022898"/>
    </source>
</evidence>
<comment type="catalytic activity">
    <reaction evidence="1 12">
        <text>L-threonine = 2-oxobutanoate + NH4(+)</text>
        <dbReference type="Rhea" id="RHEA:22108"/>
        <dbReference type="ChEBI" id="CHEBI:16763"/>
        <dbReference type="ChEBI" id="CHEBI:28938"/>
        <dbReference type="ChEBI" id="CHEBI:57926"/>
        <dbReference type="EC" id="4.3.1.19"/>
    </reaction>
</comment>
<name>A0A2N0TPK7_9FLAO</name>
<keyword evidence="10 12" id="KW-0100">Branched-chain amino acid biosynthesis</keyword>
<sequence length="424" mass="47014">MDTLLADKKIYKPQLEAVKEAAQRISKVVVKTPLMQSFTYSKKFSANVMLKREDLQQVRSYKIRGAYNKISSLPQEQLDKGVICASAGNHAQGVAFACNKLQVKGVIYMPITTPRQKVEQTKMFGGEWVEVVLKGDTFDDSFKSSMKHADKFGLVFIHPFDDEKVIEGQATIGLEILEQATEPIDYIFAPLGGGGLLAGLSSMFKELSPNTKIIGVEPEGAPSMTSSLKEGKLVELKSIERFVDGAAVQKVGSRNFEICKQNLDKMITVPEGKICQSILDLYNQDAIVVEPAGAMAISALDFFAEEIKGKNVVCIVSGSNNDITRTAEIKERALLYAGLKHYFVISFPQRAGALKDFLEKVLGPKDDITHFEYSKKHHRENAPAVVGIELNDPADFEPLVARMKAKNFYGEYLNDKPNLFQYLV</sequence>
<keyword evidence="6 12" id="KW-0028">Amino-acid biosynthesis</keyword>
<dbReference type="UniPathway" id="UPA00047">
    <property type="reaction ID" value="UER00054"/>
</dbReference>
<dbReference type="InterPro" id="IPR001926">
    <property type="entry name" value="TrpB-like_PALP"/>
</dbReference>
<dbReference type="InterPro" id="IPR011820">
    <property type="entry name" value="IlvA"/>
</dbReference>
<evidence type="ECO:0000256" key="6">
    <source>
        <dbReference type="ARBA" id="ARBA00022605"/>
    </source>
</evidence>
<evidence type="ECO:0000259" key="13">
    <source>
        <dbReference type="PROSITE" id="PS51672"/>
    </source>
</evidence>
<dbReference type="PROSITE" id="PS51672">
    <property type="entry name" value="ACT_LIKE"/>
    <property type="match status" value="1"/>
</dbReference>
<comment type="pathway">
    <text evidence="3 12">Amino-acid biosynthesis; L-isoleucine biosynthesis; 2-oxobutanoate from L-threonine: step 1/1.</text>
</comment>
<protein>
    <recommendedName>
        <fullName evidence="12">L-threonine dehydratase</fullName>
        <ecNumber evidence="12">4.3.1.19</ecNumber>
    </recommendedName>
    <alternativeName>
        <fullName evidence="12">Threonine deaminase</fullName>
    </alternativeName>
</protein>
<comment type="subunit">
    <text evidence="5 12">Homotetramer.</text>
</comment>
<evidence type="ECO:0000256" key="9">
    <source>
        <dbReference type="ARBA" id="ARBA00023239"/>
    </source>
</evidence>
<dbReference type="PANTHER" id="PTHR48078">
    <property type="entry name" value="THREONINE DEHYDRATASE, MITOCHONDRIAL-RELATED"/>
    <property type="match status" value="1"/>
</dbReference>
<dbReference type="CDD" id="cd04907">
    <property type="entry name" value="ACT_ThrD-I_2"/>
    <property type="match status" value="1"/>
</dbReference>
<dbReference type="SUPFAM" id="SSF53686">
    <property type="entry name" value="Tryptophan synthase beta subunit-like PLP-dependent enzymes"/>
    <property type="match status" value="1"/>
</dbReference>
<dbReference type="GO" id="GO:0030170">
    <property type="term" value="F:pyridoxal phosphate binding"/>
    <property type="evidence" value="ECO:0007669"/>
    <property type="project" value="InterPro"/>
</dbReference>
<evidence type="ECO:0000256" key="10">
    <source>
        <dbReference type="ARBA" id="ARBA00023304"/>
    </source>
</evidence>
<dbReference type="NCBIfam" id="TIGR02079">
    <property type="entry name" value="THD1"/>
    <property type="match status" value="1"/>
</dbReference>
<keyword evidence="9 12" id="KW-0456">Lyase</keyword>
<dbReference type="Pfam" id="PF00291">
    <property type="entry name" value="PALP"/>
    <property type="match status" value="1"/>
</dbReference>
<evidence type="ECO:0000313" key="15">
    <source>
        <dbReference type="Proteomes" id="UP000232673"/>
    </source>
</evidence>
<dbReference type="OrthoDB" id="9811476at2"/>
<accession>A0A2N0TPK7</accession>
<keyword evidence="7 12" id="KW-0412">Isoleucine biosynthesis</keyword>
<dbReference type="InterPro" id="IPR050147">
    <property type="entry name" value="Ser/Thr_Dehydratase"/>
</dbReference>
<evidence type="ECO:0000256" key="1">
    <source>
        <dbReference type="ARBA" id="ARBA00001274"/>
    </source>
</evidence>
<comment type="similarity">
    <text evidence="4 12">Belongs to the serine/threonine dehydratase family.</text>
</comment>
<gene>
    <name evidence="12" type="primary">ilvA</name>
    <name evidence="14" type="ORF">APR41_07660</name>
</gene>
<dbReference type="Pfam" id="PF00585">
    <property type="entry name" value="Thr_dehydrat_C"/>
    <property type="match status" value="1"/>
</dbReference>
<dbReference type="GO" id="GO:0009097">
    <property type="term" value="P:isoleucine biosynthetic process"/>
    <property type="evidence" value="ECO:0007669"/>
    <property type="project" value="UniProtKB-UniRule"/>
</dbReference>
<dbReference type="AlphaFoldDB" id="A0A2N0TPK7"/>
<comment type="caution">
    <text evidence="14">The sequence shown here is derived from an EMBL/GenBank/DDBJ whole genome shotgun (WGS) entry which is preliminary data.</text>
</comment>
<dbReference type="STRING" id="447422.SAMN05660903_01661"/>
<evidence type="ECO:0000256" key="4">
    <source>
        <dbReference type="ARBA" id="ARBA00010869"/>
    </source>
</evidence>
<dbReference type="InterPro" id="IPR036052">
    <property type="entry name" value="TrpB-like_PALP_sf"/>
</dbReference>
<evidence type="ECO:0000256" key="2">
    <source>
        <dbReference type="ARBA" id="ARBA00001933"/>
    </source>
</evidence>
<dbReference type="InterPro" id="IPR001721">
    <property type="entry name" value="TD_ACT-like"/>
</dbReference>
<proteinExistence type="inferred from homology"/>
<evidence type="ECO:0000256" key="12">
    <source>
        <dbReference type="RuleBase" id="RU362012"/>
    </source>
</evidence>
<dbReference type="FunFam" id="3.40.50.1100:FF:000007">
    <property type="entry name" value="L-threonine dehydratase catabolic TdcB"/>
    <property type="match status" value="1"/>
</dbReference>